<protein>
    <submittedName>
        <fullName evidence="1">Uncharacterized protein</fullName>
    </submittedName>
</protein>
<keyword evidence="2" id="KW-1185">Reference proteome</keyword>
<sequence length="127" mass="13981">MALVLQLSPARLTDELFAAQPDSAPQAIRIRLATLSPTARRVRAAPVRNARSRTESEDLRQTLRLEYARSVLPAGHQGRAREMAGEVAAVYHVDGRHQHARCAEAEVVLADAGLPLDIRDLRARTVE</sequence>
<dbReference type="EMBL" id="VMNW02000016">
    <property type="protein sequence ID" value="KAA9161631.1"/>
    <property type="molecule type" value="Genomic_DNA"/>
</dbReference>
<organism evidence="1 2">
    <name type="scientific">Amycolatopsis acidicola</name>
    <dbReference type="NCBI Taxonomy" id="2596893"/>
    <lineage>
        <taxon>Bacteria</taxon>
        <taxon>Bacillati</taxon>
        <taxon>Actinomycetota</taxon>
        <taxon>Actinomycetes</taxon>
        <taxon>Pseudonocardiales</taxon>
        <taxon>Pseudonocardiaceae</taxon>
        <taxon>Amycolatopsis</taxon>
    </lineage>
</organism>
<accession>A0A5N0V9H8</accession>
<comment type="caution">
    <text evidence="1">The sequence shown here is derived from an EMBL/GenBank/DDBJ whole genome shotgun (WGS) entry which is preliminary data.</text>
</comment>
<reference evidence="1" key="1">
    <citation type="submission" date="2019-09" db="EMBL/GenBank/DDBJ databases">
        <authorList>
            <person name="Teo W.F.A."/>
            <person name="Duangmal K."/>
        </authorList>
    </citation>
    <scope>NUCLEOTIDE SEQUENCE [LARGE SCALE GENOMIC DNA]</scope>
    <source>
        <strain evidence="1">K81G1</strain>
    </source>
</reference>
<proteinExistence type="predicted"/>
<evidence type="ECO:0000313" key="1">
    <source>
        <dbReference type="EMBL" id="KAA9161631.1"/>
    </source>
</evidence>
<dbReference type="AlphaFoldDB" id="A0A5N0V9H8"/>
<dbReference type="RefSeq" id="WP_144746012.1">
    <property type="nucleotide sequence ID" value="NZ_VMNW02000016.1"/>
</dbReference>
<name>A0A5N0V9H8_9PSEU</name>
<dbReference type="Proteomes" id="UP000319769">
    <property type="component" value="Unassembled WGS sequence"/>
</dbReference>
<evidence type="ECO:0000313" key="2">
    <source>
        <dbReference type="Proteomes" id="UP000319769"/>
    </source>
</evidence>
<gene>
    <name evidence="1" type="ORF">FPZ12_014075</name>
</gene>